<keyword evidence="2" id="KW-0472">Membrane</keyword>
<sequence length="438" mass="44120">MSAQNDPPLTRREARRLQQLANEAASASEAPNDDATRPASADANPELVPASVGSAAGSAASVASAPAAPSAPTAPTAPWAATPGSYRRRDFAPSSDAPSSAPYTGRRTFAPIGEGEPRDEPLAYRTQGREIPASAPQSVPTGSDSPVAPASTPAAAPASVPDLVEPGEPPALVEPPAAAHDEPAARGGDRPLSRRELRELRRADEPEQSAELAESSAELPAPLPADGLDIVDPVSVPSAPAAPRASAPAPASVLPAGPVPLVDDARPSAPDVLPGTAASPHAPSVGSHWSVGVHDDDDPFTNTFSRQVGSATTSTNALVLPEMPRGELAGPVPGTGEIIITGMIDVPSSVASTGAVPSIHDSPDIDDLFDVDTEYASTDSAPVSAISAVSSHTATRDVMGGKKARRSGVLTTVLVSSTVVLAVVAVGLFIVAAVNGLF</sequence>
<comment type="caution">
    <text evidence="3">The sequence shown here is derived from an EMBL/GenBank/DDBJ whole genome shotgun (WGS) entry which is preliminary data.</text>
</comment>
<keyword evidence="2" id="KW-0812">Transmembrane</keyword>
<reference evidence="3 4" key="1">
    <citation type="journal article" date="2015" name="Stand. Genomic Sci.">
        <title>Genomic Encyclopedia of Bacterial and Archaeal Type Strains, Phase III: the genomes of soil and plant-associated and newly described type strains.</title>
        <authorList>
            <person name="Whitman W.B."/>
            <person name="Woyke T."/>
            <person name="Klenk H.P."/>
            <person name="Zhou Y."/>
            <person name="Lilburn T.G."/>
            <person name="Beck B.J."/>
            <person name="De Vos P."/>
            <person name="Vandamme P."/>
            <person name="Eisen J.A."/>
            <person name="Garrity G."/>
            <person name="Hugenholtz P."/>
            <person name="Kyrpides N.C."/>
        </authorList>
    </citation>
    <scope>NUCLEOTIDE SEQUENCE [LARGE SCALE GENOMIC DNA]</scope>
    <source>
        <strain evidence="3 4">CV2</strain>
    </source>
</reference>
<feature type="compositionally biased region" description="Low complexity" evidence="1">
    <location>
        <begin position="209"/>
        <end position="220"/>
    </location>
</feature>
<accession>A0A4Q7LXB0</accession>
<dbReference type="OrthoDB" id="5125954at2"/>
<dbReference type="EMBL" id="SGWW01000001">
    <property type="protein sequence ID" value="RZS59321.1"/>
    <property type="molecule type" value="Genomic_DNA"/>
</dbReference>
<feature type="region of interest" description="Disordered" evidence="1">
    <location>
        <begin position="1"/>
        <end position="285"/>
    </location>
</feature>
<gene>
    <name evidence="3" type="ORF">EV141_0542</name>
</gene>
<feature type="compositionally biased region" description="Low complexity" evidence="1">
    <location>
        <begin position="17"/>
        <end position="30"/>
    </location>
</feature>
<feature type="compositionally biased region" description="Basic and acidic residues" evidence="1">
    <location>
        <begin position="179"/>
        <end position="205"/>
    </location>
</feature>
<evidence type="ECO:0000256" key="1">
    <source>
        <dbReference type="SAM" id="MobiDB-lite"/>
    </source>
</evidence>
<dbReference type="AlphaFoldDB" id="A0A4Q7LXB0"/>
<feature type="compositionally biased region" description="Low complexity" evidence="1">
    <location>
        <begin position="233"/>
        <end position="260"/>
    </location>
</feature>
<keyword evidence="2" id="KW-1133">Transmembrane helix</keyword>
<feature type="compositionally biased region" description="Low complexity" evidence="1">
    <location>
        <begin position="48"/>
        <end position="85"/>
    </location>
</feature>
<feature type="transmembrane region" description="Helical" evidence="2">
    <location>
        <begin position="409"/>
        <end position="434"/>
    </location>
</feature>
<dbReference type="Proteomes" id="UP000293519">
    <property type="component" value="Unassembled WGS sequence"/>
</dbReference>
<feature type="compositionally biased region" description="Low complexity" evidence="1">
    <location>
        <begin position="143"/>
        <end position="166"/>
    </location>
</feature>
<dbReference type="RefSeq" id="WP_130484418.1">
    <property type="nucleotide sequence ID" value="NZ_SGWW01000001.1"/>
</dbReference>
<keyword evidence="4" id="KW-1185">Reference proteome</keyword>
<organism evidence="3 4">
    <name type="scientific">Microcella putealis</name>
    <dbReference type="NCBI Taxonomy" id="337005"/>
    <lineage>
        <taxon>Bacteria</taxon>
        <taxon>Bacillati</taxon>
        <taxon>Actinomycetota</taxon>
        <taxon>Actinomycetes</taxon>
        <taxon>Micrococcales</taxon>
        <taxon>Microbacteriaceae</taxon>
        <taxon>Microcella</taxon>
    </lineage>
</organism>
<protein>
    <submittedName>
        <fullName evidence="3">Uncharacterized protein</fullName>
    </submittedName>
</protein>
<feature type="compositionally biased region" description="Low complexity" evidence="1">
    <location>
        <begin position="92"/>
        <end position="102"/>
    </location>
</feature>
<name>A0A4Q7LXB0_9MICO</name>
<evidence type="ECO:0000256" key="2">
    <source>
        <dbReference type="SAM" id="Phobius"/>
    </source>
</evidence>
<evidence type="ECO:0000313" key="3">
    <source>
        <dbReference type="EMBL" id="RZS59321.1"/>
    </source>
</evidence>
<proteinExistence type="predicted"/>
<evidence type="ECO:0000313" key="4">
    <source>
        <dbReference type="Proteomes" id="UP000293519"/>
    </source>
</evidence>